<evidence type="ECO:0000256" key="5">
    <source>
        <dbReference type="ARBA" id="ARBA00022670"/>
    </source>
</evidence>
<dbReference type="GO" id="GO:0070006">
    <property type="term" value="F:metalloaminopeptidase activity"/>
    <property type="evidence" value="ECO:0007669"/>
    <property type="project" value="InterPro"/>
</dbReference>
<reference evidence="9" key="1">
    <citation type="journal article" date="2013" name="Proc. Natl. Acad. Sci. U.S.A.">
        <title>Genome structure and metabolic features in the red seaweed Chondrus crispus shed light on evolution of the Archaeplastida.</title>
        <authorList>
            <person name="Collen J."/>
            <person name="Porcel B."/>
            <person name="Carre W."/>
            <person name="Ball S.G."/>
            <person name="Chaparro C."/>
            <person name="Tonon T."/>
            <person name="Barbeyron T."/>
            <person name="Michel G."/>
            <person name="Noel B."/>
            <person name="Valentin K."/>
            <person name="Elias M."/>
            <person name="Artiguenave F."/>
            <person name="Arun A."/>
            <person name="Aury J.M."/>
            <person name="Barbosa-Neto J.F."/>
            <person name="Bothwell J.H."/>
            <person name="Bouget F.Y."/>
            <person name="Brillet L."/>
            <person name="Cabello-Hurtado F."/>
            <person name="Capella-Gutierrez S."/>
            <person name="Charrier B."/>
            <person name="Cladiere L."/>
            <person name="Cock J.M."/>
            <person name="Coelho S.M."/>
            <person name="Colleoni C."/>
            <person name="Czjzek M."/>
            <person name="Da Silva C."/>
            <person name="Delage L."/>
            <person name="Denoeud F."/>
            <person name="Deschamps P."/>
            <person name="Dittami S.M."/>
            <person name="Gabaldon T."/>
            <person name="Gachon C.M."/>
            <person name="Groisillier A."/>
            <person name="Herve C."/>
            <person name="Jabbari K."/>
            <person name="Katinka M."/>
            <person name="Kloareg B."/>
            <person name="Kowalczyk N."/>
            <person name="Labadie K."/>
            <person name="Leblanc C."/>
            <person name="Lopez P.J."/>
            <person name="McLachlan D.H."/>
            <person name="Meslet-Cladiere L."/>
            <person name="Moustafa A."/>
            <person name="Nehr Z."/>
            <person name="Nyvall Collen P."/>
            <person name="Panaud O."/>
            <person name="Partensky F."/>
            <person name="Poulain J."/>
            <person name="Rensing S.A."/>
            <person name="Rousvoal S."/>
            <person name="Samson G."/>
            <person name="Symeonidi A."/>
            <person name="Weissenbach J."/>
            <person name="Zambounis A."/>
            <person name="Wincker P."/>
            <person name="Boyen C."/>
        </authorList>
    </citation>
    <scope>NUCLEOTIDE SEQUENCE [LARGE SCALE GENOMIC DNA]</scope>
    <source>
        <strain evidence="9">cv. Stackhouse</strain>
    </source>
</reference>
<evidence type="ECO:0000256" key="3">
    <source>
        <dbReference type="ARBA" id="ARBA00009528"/>
    </source>
</evidence>
<dbReference type="RefSeq" id="XP_005713971.1">
    <property type="nucleotide sequence ID" value="XM_005713914.1"/>
</dbReference>
<sequence length="571" mass="59990">MTMALRRLSSAFVSTSLHLSLRHIRTTPLTSPISPPLRYSRLSRSTVSAPTMVATKSAPGALDTDESGGVLIAPRNGMLDIGFSADLSAHTGEILVLGVWALEDDEAEFKIPPSLAVFDKDGVLSEVVVDAEFKGKAGSSTEIVRVFGSGAKRLVLYGLGKKSKGSKAVSGAAKFAVEKGRGIKSCSSVGLYVDDASVGDVAAIAEGANVGAYIDERYREKKESEKVPSELLIVGLSSKDEYANAIKRGTAIATGIITTKEVVAAPANALTPQTLAIASEMVAKETGLDIKIMGRAECEALGMGSYLGVGRGSTDEPKFIHMTYKPEGGATKKVCLVGKAVTFDTGGTNLKVGASMIELMKFDMGGSGVALGTAKAIGEIKPKGVEVHFIMPAVENMLSDKAIHPGDILKASNGKTIEVLNTDAEGRLCLADALVYAENLGDVDYIVDMATLTGACIVSLGNDMAGVWSSSDELAQSIVSSGEEVGESMWRMPLYEDYAEQLKSKIADLRNIGAGRAGSSITAALFLKEFVKTKNWAHIDMAGPVWSEKKGGATGYGVKTMVKWLESVVDA</sequence>
<keyword evidence="6" id="KW-0378">Hydrolase</keyword>
<dbReference type="HAMAP" id="MF_00181">
    <property type="entry name" value="Cytosol_peptidase_M17"/>
    <property type="match status" value="1"/>
</dbReference>
<dbReference type="AlphaFoldDB" id="R7Q6I0"/>
<dbReference type="Pfam" id="PF00883">
    <property type="entry name" value="Peptidase_M17"/>
    <property type="match status" value="1"/>
</dbReference>
<dbReference type="GO" id="GO:0006508">
    <property type="term" value="P:proteolysis"/>
    <property type="evidence" value="ECO:0007669"/>
    <property type="project" value="UniProtKB-KW"/>
</dbReference>
<dbReference type="EMBL" id="HG001674">
    <property type="protein sequence ID" value="CDF34152.1"/>
    <property type="molecule type" value="Genomic_DNA"/>
</dbReference>
<keyword evidence="5" id="KW-0645">Protease</keyword>
<evidence type="ECO:0000256" key="4">
    <source>
        <dbReference type="ARBA" id="ARBA00022438"/>
    </source>
</evidence>
<dbReference type="GO" id="GO:0005737">
    <property type="term" value="C:cytoplasm"/>
    <property type="evidence" value="ECO:0007669"/>
    <property type="project" value="InterPro"/>
</dbReference>
<evidence type="ECO:0000256" key="2">
    <source>
        <dbReference type="ARBA" id="ARBA00001585"/>
    </source>
</evidence>
<dbReference type="Proteomes" id="UP000012073">
    <property type="component" value="Unassembled WGS sequence"/>
</dbReference>
<feature type="domain" description="Cytosol aminopeptidase" evidence="7">
    <location>
        <begin position="421"/>
        <end position="428"/>
    </location>
</feature>
<dbReference type="PANTHER" id="PTHR11963">
    <property type="entry name" value="LEUCINE AMINOPEPTIDASE-RELATED"/>
    <property type="match status" value="1"/>
</dbReference>
<dbReference type="PANTHER" id="PTHR11963:SF23">
    <property type="entry name" value="CYTOSOL AMINOPEPTIDASE"/>
    <property type="match status" value="1"/>
</dbReference>
<evidence type="ECO:0000259" key="7">
    <source>
        <dbReference type="PROSITE" id="PS00631"/>
    </source>
</evidence>
<comment type="catalytic activity">
    <reaction evidence="1">
        <text>Release of an N-terminal amino acid, Xaa-|-Yaa-, in which Xaa is preferably Leu, but may be other amino acids including Pro although not Arg or Lys, and Yaa may be Pro. Amino acid amides and methyl esters are also readily hydrolyzed, but rates on arylamides are exceedingly low.</text>
        <dbReference type="EC" id="3.4.11.1"/>
    </reaction>
</comment>
<dbReference type="Gramene" id="CDF34152">
    <property type="protein sequence ID" value="CDF34152"/>
    <property type="gene ID" value="CHC_T00002840001"/>
</dbReference>
<dbReference type="InterPro" id="IPR043472">
    <property type="entry name" value="Macro_dom-like"/>
</dbReference>
<dbReference type="STRING" id="2769.R7Q6I0"/>
<dbReference type="SUPFAM" id="SSF52949">
    <property type="entry name" value="Macro domain-like"/>
    <property type="match status" value="1"/>
</dbReference>
<dbReference type="GO" id="GO:0030145">
    <property type="term" value="F:manganese ion binding"/>
    <property type="evidence" value="ECO:0007669"/>
    <property type="project" value="InterPro"/>
</dbReference>
<gene>
    <name evidence="8" type="ORF">CHC_T00002840001</name>
</gene>
<dbReference type="NCBIfam" id="NF002076">
    <property type="entry name" value="PRK00913.2-3"/>
    <property type="match status" value="1"/>
</dbReference>
<dbReference type="InterPro" id="IPR000819">
    <property type="entry name" value="Peptidase_M17_C"/>
</dbReference>
<dbReference type="KEGG" id="ccp:CHC_T00002840001"/>
<evidence type="ECO:0000256" key="1">
    <source>
        <dbReference type="ARBA" id="ARBA00000135"/>
    </source>
</evidence>
<dbReference type="PhylomeDB" id="R7Q6I0"/>
<dbReference type="OMA" id="VDAMDYP"/>
<name>R7Q6I0_CHOCR</name>
<dbReference type="CDD" id="cd00433">
    <property type="entry name" value="Peptidase_M17"/>
    <property type="match status" value="1"/>
</dbReference>
<evidence type="ECO:0000313" key="9">
    <source>
        <dbReference type="Proteomes" id="UP000012073"/>
    </source>
</evidence>
<organism evidence="8 9">
    <name type="scientific">Chondrus crispus</name>
    <name type="common">Carrageen Irish moss</name>
    <name type="synonym">Polymorpha crispa</name>
    <dbReference type="NCBI Taxonomy" id="2769"/>
    <lineage>
        <taxon>Eukaryota</taxon>
        <taxon>Rhodophyta</taxon>
        <taxon>Florideophyceae</taxon>
        <taxon>Rhodymeniophycidae</taxon>
        <taxon>Gigartinales</taxon>
        <taxon>Gigartinaceae</taxon>
        <taxon>Chondrus</taxon>
    </lineage>
</organism>
<protein>
    <recommendedName>
        <fullName evidence="7">Cytosol aminopeptidase domain-containing protein</fullName>
    </recommendedName>
</protein>
<dbReference type="Gene3D" id="3.40.630.10">
    <property type="entry name" value="Zn peptidases"/>
    <property type="match status" value="1"/>
</dbReference>
<evidence type="ECO:0000313" key="8">
    <source>
        <dbReference type="EMBL" id="CDF34152.1"/>
    </source>
</evidence>
<dbReference type="PROSITE" id="PS00631">
    <property type="entry name" value="CYTOSOL_AP"/>
    <property type="match status" value="1"/>
</dbReference>
<dbReference type="GeneID" id="17321688"/>
<comment type="similarity">
    <text evidence="3">Belongs to the peptidase M17 family.</text>
</comment>
<dbReference type="Gene3D" id="3.40.220.10">
    <property type="entry name" value="Leucine Aminopeptidase, subunit E, domain 1"/>
    <property type="match status" value="1"/>
</dbReference>
<keyword evidence="9" id="KW-1185">Reference proteome</keyword>
<dbReference type="OrthoDB" id="412814at2759"/>
<dbReference type="SUPFAM" id="SSF53187">
    <property type="entry name" value="Zn-dependent exopeptidases"/>
    <property type="match status" value="1"/>
</dbReference>
<dbReference type="Pfam" id="PF02789">
    <property type="entry name" value="Peptidase_M17_N"/>
    <property type="match status" value="1"/>
</dbReference>
<keyword evidence="4" id="KW-0031">Aminopeptidase</keyword>
<proteinExistence type="inferred from homology"/>
<dbReference type="InterPro" id="IPR023042">
    <property type="entry name" value="Peptidase_M17_leu_NH2_pept"/>
</dbReference>
<evidence type="ECO:0000256" key="6">
    <source>
        <dbReference type="ARBA" id="ARBA00022801"/>
    </source>
</evidence>
<dbReference type="InterPro" id="IPR011356">
    <property type="entry name" value="Leucine_aapep/pepB"/>
</dbReference>
<dbReference type="PRINTS" id="PR00481">
    <property type="entry name" value="LAMNOPPTDASE"/>
</dbReference>
<dbReference type="InterPro" id="IPR008283">
    <property type="entry name" value="Peptidase_M17_N"/>
</dbReference>
<accession>R7Q6I0</accession>
<comment type="catalytic activity">
    <reaction evidence="2">
        <text>Release of N-terminal proline from a peptide.</text>
        <dbReference type="EC" id="3.4.11.5"/>
    </reaction>
</comment>